<name>A0ABU7YUW0_9GAMM</name>
<reference evidence="1 2" key="1">
    <citation type="journal article" date="2016" name="Int. J. Syst. Evol. Microbiol.">
        <title>Lysobacter erysipheiresistens sp. nov., an antagonist of powdery mildew, isolated from tobacco-cultivated soil.</title>
        <authorList>
            <person name="Xie B."/>
            <person name="Li T."/>
            <person name="Lin X."/>
            <person name="Wang C.J."/>
            <person name="Chen Y.J."/>
            <person name="Liu W.J."/>
            <person name="Zhao Z.W."/>
        </authorList>
    </citation>
    <scope>NUCLEOTIDE SEQUENCE [LARGE SCALE GENOMIC DNA]</scope>
    <source>
        <strain evidence="1 2">RS-LYSO-3</strain>
    </source>
</reference>
<sequence>MSNETTLDDVLAQADEDRRCKSEGQWLPIPVELYDQMRAALEEARRYRWLRAPENDEDISSLIRIYSYGEEAELMSGEELDAAIDAAQEVGK</sequence>
<keyword evidence="2" id="KW-1185">Reference proteome</keyword>
<organism evidence="1 2">
    <name type="scientific">Novilysobacter erysipheiresistens</name>
    <dbReference type="NCBI Taxonomy" id="1749332"/>
    <lineage>
        <taxon>Bacteria</taxon>
        <taxon>Pseudomonadati</taxon>
        <taxon>Pseudomonadota</taxon>
        <taxon>Gammaproteobacteria</taxon>
        <taxon>Lysobacterales</taxon>
        <taxon>Lysobacteraceae</taxon>
        <taxon>Novilysobacter</taxon>
    </lineage>
</organism>
<accession>A0ABU7YUW0</accession>
<protein>
    <submittedName>
        <fullName evidence="1">Uncharacterized protein</fullName>
    </submittedName>
</protein>
<evidence type="ECO:0000313" key="1">
    <source>
        <dbReference type="EMBL" id="MEG3182645.1"/>
    </source>
</evidence>
<evidence type="ECO:0000313" key="2">
    <source>
        <dbReference type="Proteomes" id="UP001355056"/>
    </source>
</evidence>
<dbReference type="RefSeq" id="WP_332613956.1">
    <property type="nucleotide sequence ID" value="NZ_JAXGFP010000001.1"/>
</dbReference>
<proteinExistence type="predicted"/>
<comment type="caution">
    <text evidence="1">The sequence shown here is derived from an EMBL/GenBank/DDBJ whole genome shotgun (WGS) entry which is preliminary data.</text>
</comment>
<gene>
    <name evidence="1" type="ORF">SNE34_01270</name>
</gene>
<dbReference type="Proteomes" id="UP001355056">
    <property type="component" value="Unassembled WGS sequence"/>
</dbReference>
<dbReference type="EMBL" id="JAXGFP010000001">
    <property type="protein sequence ID" value="MEG3182645.1"/>
    <property type="molecule type" value="Genomic_DNA"/>
</dbReference>